<dbReference type="RefSeq" id="WP_341743112.1">
    <property type="nucleotide sequence ID" value="NZ_CP151406.1"/>
</dbReference>
<organism evidence="2 3">
    <name type="scientific">Azonexus hydrophilus</name>
    <dbReference type="NCBI Taxonomy" id="418702"/>
    <lineage>
        <taxon>Bacteria</taxon>
        <taxon>Pseudomonadati</taxon>
        <taxon>Pseudomonadota</taxon>
        <taxon>Betaproteobacteria</taxon>
        <taxon>Rhodocyclales</taxon>
        <taxon>Azonexaceae</taxon>
        <taxon>Azonexus</taxon>
    </lineage>
</organism>
<sequence length="90" mass="10087">MGWMIFVAFVVTFYCLARRAALRLEAQGKGFLYRNFVGWVIAGFVAFVQSMLLFGEFGVSTVIGIAICAGSVWLFYQPLFSQVTTTELKQ</sequence>
<gene>
    <name evidence="2" type="ORF">AADV58_10280</name>
</gene>
<keyword evidence="1" id="KW-0812">Transmembrane</keyword>
<evidence type="ECO:0000313" key="3">
    <source>
        <dbReference type="Proteomes" id="UP001479520"/>
    </source>
</evidence>
<name>A0ABZ2XCS1_9RHOO</name>
<keyword evidence="1" id="KW-1133">Transmembrane helix</keyword>
<protein>
    <submittedName>
        <fullName evidence="2">Uncharacterized protein</fullName>
    </submittedName>
</protein>
<reference evidence="2 3" key="1">
    <citation type="submission" date="2024-04" db="EMBL/GenBank/DDBJ databases">
        <title>Dissimilatory iodate-reducing microorganisms contribute to the enrichment of iodine in groundwater.</title>
        <authorList>
            <person name="Jiang Z."/>
        </authorList>
    </citation>
    <scope>NUCLEOTIDE SEQUENCE [LARGE SCALE GENOMIC DNA]</scope>
    <source>
        <strain evidence="2 3">NCP973</strain>
    </source>
</reference>
<keyword evidence="3" id="KW-1185">Reference proteome</keyword>
<feature type="transmembrane region" description="Helical" evidence="1">
    <location>
        <begin position="57"/>
        <end position="76"/>
    </location>
</feature>
<evidence type="ECO:0000313" key="2">
    <source>
        <dbReference type="EMBL" id="WZJ20341.1"/>
    </source>
</evidence>
<keyword evidence="1" id="KW-0472">Membrane</keyword>
<dbReference type="EMBL" id="CP151406">
    <property type="protein sequence ID" value="WZJ20341.1"/>
    <property type="molecule type" value="Genomic_DNA"/>
</dbReference>
<accession>A0ABZ2XCS1</accession>
<evidence type="ECO:0000256" key="1">
    <source>
        <dbReference type="SAM" id="Phobius"/>
    </source>
</evidence>
<proteinExistence type="predicted"/>
<dbReference type="Proteomes" id="UP001479520">
    <property type="component" value="Chromosome"/>
</dbReference>
<feature type="transmembrane region" description="Helical" evidence="1">
    <location>
        <begin position="31"/>
        <end position="48"/>
    </location>
</feature>